<keyword evidence="9" id="KW-0865">Zymogen</keyword>
<proteinExistence type="predicted"/>
<protein>
    <recommendedName>
        <fullName evidence="12">Peptidase M28 domain-containing protein</fullName>
    </recommendedName>
</protein>
<dbReference type="EMBL" id="UINC01002350">
    <property type="protein sequence ID" value="SUZ95747.1"/>
    <property type="molecule type" value="Genomic_DNA"/>
</dbReference>
<dbReference type="PANTHER" id="PTHR12053:SF3">
    <property type="entry name" value="CARBOXYPEPTIDASE Q"/>
    <property type="match status" value="1"/>
</dbReference>
<evidence type="ECO:0000256" key="9">
    <source>
        <dbReference type="ARBA" id="ARBA00023145"/>
    </source>
</evidence>
<accession>A0A381S0J3</accession>
<keyword evidence="10" id="KW-0325">Glycoprotein</keyword>
<keyword evidence="3" id="KW-0645">Protease</keyword>
<keyword evidence="7" id="KW-0862">Zinc</keyword>
<dbReference type="AlphaFoldDB" id="A0A381S0J3"/>
<organism evidence="11">
    <name type="scientific">marine metagenome</name>
    <dbReference type="NCBI Taxonomy" id="408172"/>
    <lineage>
        <taxon>unclassified sequences</taxon>
        <taxon>metagenomes</taxon>
        <taxon>ecological metagenomes</taxon>
    </lineage>
</organism>
<dbReference type="PANTHER" id="PTHR12053">
    <property type="entry name" value="PROTEASE FAMILY M28 PLASMA GLUTAMATE CARBOXYPEPTIDASE-RELATED"/>
    <property type="match status" value="1"/>
</dbReference>
<dbReference type="SUPFAM" id="SSF53187">
    <property type="entry name" value="Zn-dependent exopeptidases"/>
    <property type="match status" value="1"/>
</dbReference>
<feature type="non-terminal residue" evidence="11">
    <location>
        <position position="305"/>
    </location>
</feature>
<keyword evidence="8" id="KW-0482">Metalloprotease</keyword>
<keyword evidence="5" id="KW-0732">Signal</keyword>
<name>A0A381S0J3_9ZZZZ</name>
<dbReference type="Gene3D" id="3.40.630.10">
    <property type="entry name" value="Zn peptidases"/>
    <property type="match status" value="1"/>
</dbReference>
<evidence type="ECO:0000256" key="4">
    <source>
        <dbReference type="ARBA" id="ARBA00022723"/>
    </source>
</evidence>
<evidence type="ECO:0000256" key="2">
    <source>
        <dbReference type="ARBA" id="ARBA00022525"/>
    </source>
</evidence>
<dbReference type="Gene3D" id="3.50.30.30">
    <property type="match status" value="1"/>
</dbReference>
<evidence type="ECO:0000256" key="10">
    <source>
        <dbReference type="ARBA" id="ARBA00023180"/>
    </source>
</evidence>
<dbReference type="InterPro" id="IPR039866">
    <property type="entry name" value="CPQ"/>
</dbReference>
<evidence type="ECO:0000256" key="5">
    <source>
        <dbReference type="ARBA" id="ARBA00022729"/>
    </source>
</evidence>
<evidence type="ECO:0000313" key="11">
    <source>
        <dbReference type="EMBL" id="SUZ95747.1"/>
    </source>
</evidence>
<evidence type="ECO:0000256" key="6">
    <source>
        <dbReference type="ARBA" id="ARBA00022801"/>
    </source>
</evidence>
<dbReference type="GO" id="GO:0070573">
    <property type="term" value="F:metallodipeptidase activity"/>
    <property type="evidence" value="ECO:0007669"/>
    <property type="project" value="InterPro"/>
</dbReference>
<reference evidence="11" key="1">
    <citation type="submission" date="2018-05" db="EMBL/GenBank/DDBJ databases">
        <authorList>
            <person name="Lanie J.A."/>
            <person name="Ng W.-L."/>
            <person name="Kazmierczak K.M."/>
            <person name="Andrzejewski T.M."/>
            <person name="Davidsen T.M."/>
            <person name="Wayne K.J."/>
            <person name="Tettelin H."/>
            <person name="Glass J.I."/>
            <person name="Rusch D."/>
            <person name="Podicherti R."/>
            <person name="Tsui H.-C.T."/>
            <person name="Winkler M.E."/>
        </authorList>
    </citation>
    <scope>NUCLEOTIDE SEQUENCE</scope>
</reference>
<comment type="subcellular location">
    <subcellularLocation>
        <location evidence="1">Secreted</location>
    </subcellularLocation>
</comment>
<gene>
    <name evidence="11" type="ORF">METZ01_LOCUS48601</name>
</gene>
<dbReference type="GO" id="GO:0046872">
    <property type="term" value="F:metal ion binding"/>
    <property type="evidence" value="ECO:0007669"/>
    <property type="project" value="UniProtKB-KW"/>
</dbReference>
<evidence type="ECO:0008006" key="12">
    <source>
        <dbReference type="Google" id="ProtNLM"/>
    </source>
</evidence>
<evidence type="ECO:0000256" key="3">
    <source>
        <dbReference type="ARBA" id="ARBA00022670"/>
    </source>
</evidence>
<evidence type="ECO:0000256" key="8">
    <source>
        <dbReference type="ARBA" id="ARBA00023049"/>
    </source>
</evidence>
<keyword evidence="6" id="KW-0378">Hydrolase</keyword>
<keyword evidence="4" id="KW-0479">Metal-binding</keyword>
<keyword evidence="2" id="KW-0964">Secreted</keyword>
<sequence length="305" mass="33481">MGLSIGTVATAQRPDPVALAAIRAEALSRSQVMDHIGWLSDVYGPRVTGSPAIEQAREWAMERLRSWGVSNVREERFSFGRGWSLVRFHAHMIEPQVMPIIGYPKSWSSSTSGTVTAEAVRIDIRTPADFDRLRGTLRGKIVLSQPEREVRMLEGDLVLRMTDAQLAEAARTQVPSPAATRPNRGRVPFPNLLQEFYVDEGVVAVLDRGSDNFMMGAGSGLPYQTQRTDGGTIFVGRGGPRDETAGSWVPAVTLAVEHYNRMVRILDKGLPVQMELRVDTVFHPEAEAAGQMNGFNLLAEIPGSD</sequence>
<evidence type="ECO:0000256" key="7">
    <source>
        <dbReference type="ARBA" id="ARBA00022833"/>
    </source>
</evidence>
<evidence type="ECO:0000256" key="1">
    <source>
        <dbReference type="ARBA" id="ARBA00004613"/>
    </source>
</evidence>
<dbReference type="GO" id="GO:0006508">
    <property type="term" value="P:proteolysis"/>
    <property type="evidence" value="ECO:0007669"/>
    <property type="project" value="UniProtKB-KW"/>
</dbReference>
<dbReference type="GO" id="GO:0005576">
    <property type="term" value="C:extracellular region"/>
    <property type="evidence" value="ECO:0007669"/>
    <property type="project" value="UniProtKB-SubCell"/>
</dbReference>